<gene>
    <name evidence="3" type="ORF">FF011L_36850</name>
</gene>
<reference evidence="3 4" key="1">
    <citation type="submission" date="2019-02" db="EMBL/GenBank/DDBJ databases">
        <title>Deep-cultivation of Planctomycetes and their phenomic and genomic characterization uncovers novel biology.</title>
        <authorList>
            <person name="Wiegand S."/>
            <person name="Jogler M."/>
            <person name="Boedeker C."/>
            <person name="Pinto D."/>
            <person name="Vollmers J."/>
            <person name="Rivas-Marin E."/>
            <person name="Kohn T."/>
            <person name="Peeters S.H."/>
            <person name="Heuer A."/>
            <person name="Rast P."/>
            <person name="Oberbeckmann S."/>
            <person name="Bunk B."/>
            <person name="Jeske O."/>
            <person name="Meyerdierks A."/>
            <person name="Storesund J.E."/>
            <person name="Kallscheuer N."/>
            <person name="Luecker S."/>
            <person name="Lage O.M."/>
            <person name="Pohl T."/>
            <person name="Merkel B.J."/>
            <person name="Hornburger P."/>
            <person name="Mueller R.-W."/>
            <person name="Bruemmer F."/>
            <person name="Labrenz M."/>
            <person name="Spormann A.M."/>
            <person name="Op den Camp H."/>
            <person name="Overmann J."/>
            <person name="Amann R."/>
            <person name="Jetten M.S.M."/>
            <person name="Mascher T."/>
            <person name="Medema M.H."/>
            <person name="Devos D.P."/>
            <person name="Kaster A.-K."/>
            <person name="Ovreas L."/>
            <person name="Rohde M."/>
            <person name="Galperin M.Y."/>
            <person name="Jogler C."/>
        </authorList>
    </citation>
    <scope>NUCLEOTIDE SEQUENCE [LARGE SCALE GENOMIC DNA]</scope>
    <source>
        <strain evidence="3 4">FF011L</strain>
    </source>
</reference>
<feature type="region of interest" description="Disordered" evidence="1">
    <location>
        <begin position="153"/>
        <end position="197"/>
    </location>
</feature>
<keyword evidence="2" id="KW-1133">Transmembrane helix</keyword>
<organism evidence="3 4">
    <name type="scientific">Roseimaritima multifibrata</name>
    <dbReference type="NCBI Taxonomy" id="1930274"/>
    <lineage>
        <taxon>Bacteria</taxon>
        <taxon>Pseudomonadati</taxon>
        <taxon>Planctomycetota</taxon>
        <taxon>Planctomycetia</taxon>
        <taxon>Pirellulales</taxon>
        <taxon>Pirellulaceae</taxon>
        <taxon>Roseimaritima</taxon>
    </lineage>
</organism>
<proteinExistence type="predicted"/>
<evidence type="ECO:0000256" key="2">
    <source>
        <dbReference type="SAM" id="Phobius"/>
    </source>
</evidence>
<feature type="region of interest" description="Disordered" evidence="1">
    <location>
        <begin position="209"/>
        <end position="229"/>
    </location>
</feature>
<feature type="compositionally biased region" description="Low complexity" evidence="1">
    <location>
        <begin position="284"/>
        <end position="293"/>
    </location>
</feature>
<feature type="region of interest" description="Disordered" evidence="1">
    <location>
        <begin position="284"/>
        <end position="396"/>
    </location>
</feature>
<sequence>MAESLAELLGIDPNTEKPNAYQIFGLQAGESDPERIEQAIGGVVRRLKENQAATEPALWSRAATAVTKARRLLIDPESRAAYDAKLRQSRKRRSAPISEADSDPLAGLLPKSDPLAPFDIEAAAARSAGLRPRQPPPLPTSVHSIDDTPEFADALTDTVDPDDQEPGGSGLGMAGLSDPAVEPAQVESPQAESPAVESIQFDPTVSMLQAGTANPSSGDNGNAGSGGDMAFAQLASAPKSSVRRRRTSRAPMILLSAVVLLMLGGIGGAAYYLVERESQLTTQPQVAQAAAPVPRDRPRAQPSDSIMGSMGPRKSTKPPADLAPFETSNQPMPSAMPMAAGNGMGAGMETPSQPDMQEPSMPMQPEVTPDLSVASLPKPPMPTPTPPPAPPAPSDAEIKQGDAALLAAQNAFLKRNWLQVKPLAENAQRQAKTAAQIAAADKWFEVAEMADYYLGGIKKALGDLKSGNTLQLAPTLEVAISEVSQDHLKLQVNGRIKRYTFEEIPLLVLHQLEKMTMSAGEPAAPVARAVYQYWTPVSKPADREEALEQLRAMPDEVGGVHPHEIADTLQALPAATPSS</sequence>
<feature type="compositionally biased region" description="Low complexity" evidence="1">
    <location>
        <begin position="331"/>
        <end position="341"/>
    </location>
</feature>
<protein>
    <submittedName>
        <fullName evidence="3">Uncharacterized protein</fullName>
    </submittedName>
</protein>
<feature type="transmembrane region" description="Helical" evidence="2">
    <location>
        <begin position="253"/>
        <end position="274"/>
    </location>
</feature>
<feature type="region of interest" description="Disordered" evidence="1">
    <location>
        <begin position="127"/>
        <end position="146"/>
    </location>
</feature>
<dbReference type="EMBL" id="CP036262">
    <property type="protein sequence ID" value="QDS94902.1"/>
    <property type="molecule type" value="Genomic_DNA"/>
</dbReference>
<evidence type="ECO:0000313" key="4">
    <source>
        <dbReference type="Proteomes" id="UP000320672"/>
    </source>
</evidence>
<keyword evidence="2" id="KW-0812">Transmembrane</keyword>
<dbReference type="Proteomes" id="UP000320672">
    <property type="component" value="Chromosome"/>
</dbReference>
<dbReference type="RefSeq" id="WP_145352840.1">
    <property type="nucleotide sequence ID" value="NZ_CP036262.1"/>
</dbReference>
<evidence type="ECO:0000256" key="1">
    <source>
        <dbReference type="SAM" id="MobiDB-lite"/>
    </source>
</evidence>
<accession>A0A517MJ34</accession>
<feature type="region of interest" description="Disordered" evidence="1">
    <location>
        <begin position="83"/>
        <end position="112"/>
    </location>
</feature>
<dbReference type="KEGG" id="rml:FF011L_36850"/>
<evidence type="ECO:0000313" key="3">
    <source>
        <dbReference type="EMBL" id="QDS94902.1"/>
    </source>
</evidence>
<feature type="compositionally biased region" description="Pro residues" evidence="1">
    <location>
        <begin position="377"/>
        <end position="393"/>
    </location>
</feature>
<keyword evidence="4" id="KW-1185">Reference proteome</keyword>
<name>A0A517MJ34_9BACT</name>
<dbReference type="AlphaFoldDB" id="A0A517MJ34"/>
<keyword evidence="2" id="KW-0472">Membrane</keyword>
<dbReference type="OrthoDB" id="244068at2"/>